<keyword evidence="9 10" id="KW-0833">Ubl conjugation pathway</keyword>
<feature type="domain" description="HECT" evidence="12">
    <location>
        <begin position="181"/>
        <end position="527"/>
    </location>
</feature>
<dbReference type="Pfam" id="PF00632">
    <property type="entry name" value="HECT"/>
    <property type="match status" value="1"/>
</dbReference>
<dbReference type="PROSITE" id="PS50012">
    <property type="entry name" value="RCC1_3"/>
    <property type="match status" value="1"/>
</dbReference>
<dbReference type="GO" id="GO:0061630">
    <property type="term" value="F:ubiquitin protein ligase activity"/>
    <property type="evidence" value="ECO:0007669"/>
    <property type="project" value="UniProtKB-EC"/>
</dbReference>
<dbReference type="InterPro" id="IPR000408">
    <property type="entry name" value="Reg_chr_condens"/>
</dbReference>
<keyword evidence="6" id="KW-0597">Phosphoprotein</keyword>
<evidence type="ECO:0000256" key="5">
    <source>
        <dbReference type="ARBA" id="ARBA00022490"/>
    </source>
</evidence>
<evidence type="ECO:0000256" key="2">
    <source>
        <dbReference type="ARBA" id="ARBA00004496"/>
    </source>
</evidence>
<dbReference type="InterPro" id="IPR042469">
    <property type="entry name" value="HECTD3"/>
</dbReference>
<evidence type="ECO:0000256" key="11">
    <source>
        <dbReference type="PROSITE-ProRule" id="PRU00235"/>
    </source>
</evidence>
<reference evidence="13" key="1">
    <citation type="submission" date="2015-12" db="EMBL/GenBank/DDBJ databases">
        <title>De novo transcriptome assembly of four potential Pierce s Disease insect vectors from Arizona vineyards.</title>
        <authorList>
            <person name="Tassone E.E."/>
        </authorList>
    </citation>
    <scope>NUCLEOTIDE SEQUENCE</scope>
</reference>
<sequence>WGWGNNAEMQLGLSRHTESFTPPTLIQALSGKNIKQISAGRSHSAAWTATPLPRKSLRLGIPQSIPTQFGHLLGLPIAVIRVRLKLLLYFSDLLYSCWKLLPLCSLENDWCKLEPYCWLASPMLRPILSPRVYTLPLVHTIGSTMVQGRNYGPQVVVRRLSRNDINSNVFSQIARQVNGMDPQDLRLPSRAWKVKLIGEGADDAGGVFDDTMTEMCEELQKSDCLVPLLIPTPNSTNDIGSNRDRFLFDPSSTSSYLLSCYKFLGILFGVAVRTKKPLALSISPMIWKLLVKEPVSWCDLEENDFLYAQSLRGIQNIDQAGITEANFNEMIPLDSFEGSSWKESLGLKPIVPGGRGIPLTFNNRVEYVEQAVNFRLHEMDLQVGAVREGMAGLIPVPLLSLVTASHLELLVCGAPHISVCALQKITRYRDLCEHSTLVQWFWSVLENFTDIERVLFMRFVSGRSRMPANLADLSQRFQIMKVEREMDGLPTAQTCFFQLRLTNYSSPEKLAERLRYAITNCRSIDMDTYMLIRNTDNEVVDE</sequence>
<dbReference type="PANTHER" id="PTHR46654:SF1">
    <property type="entry name" value="E3 UBIQUITIN-PROTEIN LIGASE HECTD3"/>
    <property type="match status" value="1"/>
</dbReference>
<feature type="active site" description="Glycyl thioester intermediate" evidence="10">
    <location>
        <position position="495"/>
    </location>
</feature>
<evidence type="ECO:0000259" key="12">
    <source>
        <dbReference type="PROSITE" id="PS50237"/>
    </source>
</evidence>
<dbReference type="SUPFAM" id="SSF50985">
    <property type="entry name" value="RCC1/BLIP-II"/>
    <property type="match status" value="1"/>
</dbReference>
<dbReference type="PANTHER" id="PTHR46654">
    <property type="entry name" value="E3 UBIQUITIN-PROTEIN LIGASE HECTD3"/>
    <property type="match status" value="1"/>
</dbReference>
<evidence type="ECO:0000256" key="6">
    <source>
        <dbReference type="ARBA" id="ARBA00022553"/>
    </source>
</evidence>
<evidence type="ECO:0000256" key="4">
    <source>
        <dbReference type="ARBA" id="ARBA00012485"/>
    </source>
</evidence>
<dbReference type="PROSITE" id="PS50237">
    <property type="entry name" value="HECT"/>
    <property type="match status" value="1"/>
</dbReference>
<proteinExistence type="predicted"/>
<evidence type="ECO:0000256" key="9">
    <source>
        <dbReference type="ARBA" id="ARBA00022786"/>
    </source>
</evidence>
<comment type="catalytic activity">
    <reaction evidence="1">
        <text>S-ubiquitinyl-[E2 ubiquitin-conjugating enzyme]-L-cysteine + [acceptor protein]-L-lysine = [E2 ubiquitin-conjugating enzyme]-L-cysteine + N(6)-ubiquitinyl-[acceptor protein]-L-lysine.</text>
        <dbReference type="EC" id="2.3.2.26"/>
    </reaction>
</comment>
<evidence type="ECO:0000256" key="10">
    <source>
        <dbReference type="PROSITE-ProRule" id="PRU00104"/>
    </source>
</evidence>
<gene>
    <name evidence="13" type="ORF">g.38250</name>
</gene>
<dbReference type="InterPro" id="IPR035983">
    <property type="entry name" value="Hect_E3_ubiquitin_ligase"/>
</dbReference>
<protein>
    <recommendedName>
        <fullName evidence="4">HECT-type E3 ubiquitin transferase</fullName>
        <ecNumber evidence="4">2.3.2.26</ecNumber>
    </recommendedName>
</protein>
<evidence type="ECO:0000256" key="8">
    <source>
        <dbReference type="ARBA" id="ARBA00022737"/>
    </source>
</evidence>
<dbReference type="Pfam" id="PF00415">
    <property type="entry name" value="RCC1"/>
    <property type="match status" value="1"/>
</dbReference>
<accession>A0A1B6CQ93</accession>
<keyword evidence="7" id="KW-0808">Transferase</keyword>
<evidence type="ECO:0000256" key="3">
    <source>
        <dbReference type="ARBA" id="ARBA00004906"/>
    </source>
</evidence>
<dbReference type="GO" id="GO:0009966">
    <property type="term" value="P:regulation of signal transduction"/>
    <property type="evidence" value="ECO:0007669"/>
    <property type="project" value="UniProtKB-ARBA"/>
</dbReference>
<dbReference type="Gene3D" id="3.90.1750.10">
    <property type="entry name" value="Hect, E3 ligase catalytic domains"/>
    <property type="match status" value="1"/>
</dbReference>
<evidence type="ECO:0000256" key="7">
    <source>
        <dbReference type="ARBA" id="ARBA00022679"/>
    </source>
</evidence>
<dbReference type="FunFam" id="3.30.2410.10:FF:000006">
    <property type="entry name" value="probable E3 ubiquitin-protein ligase HERC1 isoform X2"/>
    <property type="match status" value="1"/>
</dbReference>
<feature type="non-terminal residue" evidence="13">
    <location>
        <position position="1"/>
    </location>
</feature>
<dbReference type="SUPFAM" id="SSF56204">
    <property type="entry name" value="Hect, E3 ligase catalytic domain"/>
    <property type="match status" value="1"/>
</dbReference>
<dbReference type="EMBL" id="GEDC01021612">
    <property type="protein sequence ID" value="JAS15686.1"/>
    <property type="molecule type" value="Transcribed_RNA"/>
</dbReference>
<dbReference type="InterPro" id="IPR000569">
    <property type="entry name" value="HECT_dom"/>
</dbReference>
<organism evidence="13">
    <name type="scientific">Clastoptera arizonana</name>
    <name type="common">Arizona spittle bug</name>
    <dbReference type="NCBI Taxonomy" id="38151"/>
    <lineage>
        <taxon>Eukaryota</taxon>
        <taxon>Metazoa</taxon>
        <taxon>Ecdysozoa</taxon>
        <taxon>Arthropoda</taxon>
        <taxon>Hexapoda</taxon>
        <taxon>Insecta</taxon>
        <taxon>Pterygota</taxon>
        <taxon>Neoptera</taxon>
        <taxon>Paraneoptera</taxon>
        <taxon>Hemiptera</taxon>
        <taxon>Auchenorrhyncha</taxon>
        <taxon>Cercopoidea</taxon>
        <taxon>Clastopteridae</taxon>
        <taxon>Clastoptera</taxon>
    </lineage>
</organism>
<dbReference type="GO" id="GO:0005737">
    <property type="term" value="C:cytoplasm"/>
    <property type="evidence" value="ECO:0007669"/>
    <property type="project" value="UniProtKB-SubCell"/>
</dbReference>
<feature type="repeat" description="RCC1" evidence="11">
    <location>
        <begin position="1"/>
        <end position="50"/>
    </location>
</feature>
<keyword evidence="5" id="KW-0963">Cytoplasm</keyword>
<evidence type="ECO:0000313" key="13">
    <source>
        <dbReference type="EMBL" id="JAS15686.1"/>
    </source>
</evidence>
<dbReference type="SMART" id="SM00119">
    <property type="entry name" value="HECTc"/>
    <property type="match status" value="1"/>
</dbReference>
<name>A0A1B6CQ93_9HEMI</name>
<dbReference type="EC" id="2.3.2.26" evidence="4"/>
<dbReference type="InterPro" id="IPR009091">
    <property type="entry name" value="RCC1/BLIP-II"/>
</dbReference>
<dbReference type="AlphaFoldDB" id="A0A1B6CQ93"/>
<evidence type="ECO:0000256" key="1">
    <source>
        <dbReference type="ARBA" id="ARBA00000885"/>
    </source>
</evidence>
<dbReference type="Gene3D" id="2.130.10.30">
    <property type="entry name" value="Regulator of chromosome condensation 1/beta-lactamase-inhibitor protein II"/>
    <property type="match status" value="1"/>
</dbReference>
<dbReference type="Gene3D" id="3.30.2160.10">
    <property type="entry name" value="Hect, E3 ligase catalytic domain"/>
    <property type="match status" value="1"/>
</dbReference>
<comment type="pathway">
    <text evidence="3">Protein modification; protein ubiquitination.</text>
</comment>
<dbReference type="Gene3D" id="3.30.2410.10">
    <property type="entry name" value="Hect, E3 ligase catalytic domain"/>
    <property type="match status" value="1"/>
</dbReference>
<keyword evidence="8" id="KW-0677">Repeat</keyword>
<comment type="subcellular location">
    <subcellularLocation>
        <location evidence="2">Cytoplasm</location>
    </subcellularLocation>
</comment>